<reference evidence="1 3" key="1">
    <citation type="submission" date="2024-02" db="EMBL/GenBank/DDBJ databases">
        <authorList>
            <person name="Chen Y."/>
            <person name="Shah S."/>
            <person name="Dougan E. K."/>
            <person name="Thang M."/>
            <person name="Chan C."/>
        </authorList>
    </citation>
    <scope>NUCLEOTIDE SEQUENCE [LARGE SCALE GENOMIC DNA]</scope>
</reference>
<dbReference type="Proteomes" id="UP001642484">
    <property type="component" value="Unassembled WGS sequence"/>
</dbReference>
<gene>
    <name evidence="1" type="ORF">CCMP2556_LOCUS30527</name>
    <name evidence="2" type="ORF">CCMP2556_LOCUS30532</name>
</gene>
<evidence type="ECO:0000313" key="1">
    <source>
        <dbReference type="EMBL" id="CAK9062063.1"/>
    </source>
</evidence>
<sequence>MVVETGRGRSQYITSNDLKSAVTKHKSLTLSLTSSAQYFVDRLSPRDRRLLQENLQLLDGKRVTFGSTCSGTDVIVPVVKHTFSELSKLFNVSIQIVHIFSVESHKQKRSFIKDAHSTSDVHLFDDAAIFRDGGEAFGDVCQRSHEVPSAVDILISGPSCKNFSKENQKRANFASCNLAGSSNVLLLK</sequence>
<evidence type="ECO:0000313" key="3">
    <source>
        <dbReference type="Proteomes" id="UP001642484"/>
    </source>
</evidence>
<name>A0ABP0NF19_9DINO</name>
<keyword evidence="3" id="KW-1185">Reference proteome</keyword>
<evidence type="ECO:0000313" key="2">
    <source>
        <dbReference type="EMBL" id="CAK9062072.1"/>
    </source>
</evidence>
<dbReference type="EMBL" id="CAXAMN010021670">
    <property type="protein sequence ID" value="CAK9062072.1"/>
    <property type="molecule type" value="Genomic_DNA"/>
</dbReference>
<comment type="caution">
    <text evidence="1">The sequence shown here is derived from an EMBL/GenBank/DDBJ whole genome shotgun (WGS) entry which is preliminary data.</text>
</comment>
<accession>A0ABP0NF19</accession>
<dbReference type="EMBL" id="CAXAMN010021667">
    <property type="protein sequence ID" value="CAK9062063.1"/>
    <property type="molecule type" value="Genomic_DNA"/>
</dbReference>
<proteinExistence type="predicted"/>
<protein>
    <submittedName>
        <fullName evidence="1">Uncharacterized protein</fullName>
    </submittedName>
</protein>
<organism evidence="1 3">
    <name type="scientific">Durusdinium trenchii</name>
    <dbReference type="NCBI Taxonomy" id="1381693"/>
    <lineage>
        <taxon>Eukaryota</taxon>
        <taxon>Sar</taxon>
        <taxon>Alveolata</taxon>
        <taxon>Dinophyceae</taxon>
        <taxon>Suessiales</taxon>
        <taxon>Symbiodiniaceae</taxon>
        <taxon>Durusdinium</taxon>
    </lineage>
</organism>